<accession>A0A4S3J4K9</accession>
<organism evidence="2 3">
    <name type="scientific">Aspergillus tanneri</name>
    <dbReference type="NCBI Taxonomy" id="1220188"/>
    <lineage>
        <taxon>Eukaryota</taxon>
        <taxon>Fungi</taxon>
        <taxon>Dikarya</taxon>
        <taxon>Ascomycota</taxon>
        <taxon>Pezizomycotina</taxon>
        <taxon>Eurotiomycetes</taxon>
        <taxon>Eurotiomycetidae</taxon>
        <taxon>Eurotiales</taxon>
        <taxon>Aspergillaceae</taxon>
        <taxon>Aspergillus</taxon>
        <taxon>Aspergillus subgen. Circumdati</taxon>
    </lineage>
</organism>
<evidence type="ECO:0000313" key="3">
    <source>
        <dbReference type="Proteomes" id="UP000308092"/>
    </source>
</evidence>
<keyword evidence="3" id="KW-1185">Reference proteome</keyword>
<dbReference type="VEuPathDB" id="FungiDB:EYZ11_011576"/>
<protein>
    <submittedName>
        <fullName evidence="2">Uncharacterized protein</fullName>
    </submittedName>
</protein>
<keyword evidence="1" id="KW-0732">Signal</keyword>
<dbReference type="EMBL" id="SOSA01000731">
    <property type="protein sequence ID" value="THC88977.1"/>
    <property type="molecule type" value="Genomic_DNA"/>
</dbReference>
<dbReference type="Proteomes" id="UP000308092">
    <property type="component" value="Unassembled WGS sequence"/>
</dbReference>
<feature type="signal peptide" evidence="1">
    <location>
        <begin position="1"/>
        <end position="19"/>
    </location>
</feature>
<comment type="caution">
    <text evidence="2">The sequence shown here is derived from an EMBL/GenBank/DDBJ whole genome shotgun (WGS) entry which is preliminary data.</text>
</comment>
<sequence length="70" mass="7620">MYFLASVMLTLVAINGVHAAVTSTAFSTATPSPNPSERSANPPETARTIWLYPYGPEEDHLVQELHGPCY</sequence>
<dbReference type="AlphaFoldDB" id="A0A4S3J4K9"/>
<evidence type="ECO:0000256" key="1">
    <source>
        <dbReference type="SAM" id="SignalP"/>
    </source>
</evidence>
<proteinExistence type="predicted"/>
<reference evidence="2 3" key="1">
    <citation type="submission" date="2019-03" db="EMBL/GenBank/DDBJ databases">
        <title>The genome sequence of a newly discovered highly antifungal drug resistant Aspergillus species, Aspergillus tanneri NIH 1004.</title>
        <authorList>
            <person name="Mounaud S."/>
            <person name="Singh I."/>
            <person name="Joardar V."/>
            <person name="Pakala S."/>
            <person name="Pakala S."/>
            <person name="Venepally P."/>
            <person name="Hoover J."/>
            <person name="Nierman W."/>
            <person name="Chung J."/>
            <person name="Losada L."/>
        </authorList>
    </citation>
    <scope>NUCLEOTIDE SEQUENCE [LARGE SCALE GENOMIC DNA]</scope>
    <source>
        <strain evidence="2 3">NIH1004</strain>
    </source>
</reference>
<evidence type="ECO:0000313" key="2">
    <source>
        <dbReference type="EMBL" id="THC88977.1"/>
    </source>
</evidence>
<name>A0A4S3J4K9_9EURO</name>
<feature type="chain" id="PRO_5020475686" evidence="1">
    <location>
        <begin position="20"/>
        <end position="70"/>
    </location>
</feature>
<gene>
    <name evidence="2" type="ORF">EYZ11_011576</name>
</gene>